<dbReference type="EMBL" id="CM039429">
    <property type="protein sequence ID" value="KAI4347347.1"/>
    <property type="molecule type" value="Genomic_DNA"/>
</dbReference>
<evidence type="ECO:0000313" key="2">
    <source>
        <dbReference type="Proteomes" id="UP000828941"/>
    </source>
</evidence>
<name>A0ACB9PFS9_BAUVA</name>
<proteinExistence type="predicted"/>
<dbReference type="Proteomes" id="UP000828941">
    <property type="component" value="Chromosome 4"/>
</dbReference>
<reference evidence="1 2" key="1">
    <citation type="journal article" date="2022" name="DNA Res.">
        <title>Chromosomal-level genome assembly of the orchid tree Bauhinia variegata (Leguminosae; Cercidoideae) supports the allotetraploid origin hypothesis of Bauhinia.</title>
        <authorList>
            <person name="Zhong Y."/>
            <person name="Chen Y."/>
            <person name="Zheng D."/>
            <person name="Pang J."/>
            <person name="Liu Y."/>
            <person name="Luo S."/>
            <person name="Meng S."/>
            <person name="Qian L."/>
            <person name="Wei D."/>
            <person name="Dai S."/>
            <person name="Zhou R."/>
        </authorList>
    </citation>
    <scope>NUCLEOTIDE SEQUENCE [LARGE SCALE GENOMIC DNA]</scope>
    <source>
        <strain evidence="1">BV-YZ2020</strain>
    </source>
</reference>
<organism evidence="1 2">
    <name type="scientific">Bauhinia variegata</name>
    <name type="common">Purple orchid tree</name>
    <name type="synonym">Phanera variegata</name>
    <dbReference type="NCBI Taxonomy" id="167791"/>
    <lineage>
        <taxon>Eukaryota</taxon>
        <taxon>Viridiplantae</taxon>
        <taxon>Streptophyta</taxon>
        <taxon>Embryophyta</taxon>
        <taxon>Tracheophyta</taxon>
        <taxon>Spermatophyta</taxon>
        <taxon>Magnoliopsida</taxon>
        <taxon>eudicotyledons</taxon>
        <taxon>Gunneridae</taxon>
        <taxon>Pentapetalae</taxon>
        <taxon>rosids</taxon>
        <taxon>fabids</taxon>
        <taxon>Fabales</taxon>
        <taxon>Fabaceae</taxon>
        <taxon>Cercidoideae</taxon>
        <taxon>Cercideae</taxon>
        <taxon>Bauhiniinae</taxon>
        <taxon>Bauhinia</taxon>
    </lineage>
</organism>
<sequence>MKDSASAGGVDSVVHGGTTTNSKPWNSGGSSAGSHVLVRRVMLIALPFIGIAVLWICQYNSATSFGFPAISSYFNPASLKHFEENYDPKLESILKNASMEQKTVIITTLNDAWAEPGSIFDLFLESFRIGNQTKKLLRHLVVITWDQPAHARCTALHPYCYLLETKGDNFTSEAFFMTSDYLHMMWKRIEFLGTVLQMGYSFVFTDTDIMWFRDPFPQFFEDGDFQIACDFFRGNSYDLNNNPNGGFTYVKSNTRTIRFYSFWFTSRQIYPGKHDQDVFNIIKGHPFISLIGLKIRFLSTAYFGGFCQPSQDFNQVCTMHANCCIGIDSKVDDLILLLEDWRKYMALPENDKKNSHPSWSPPRSCRTSWSRGNKKKSKGR</sequence>
<keyword evidence="2" id="KW-1185">Reference proteome</keyword>
<accession>A0ACB9PFS9</accession>
<comment type="caution">
    <text evidence="1">The sequence shown here is derived from an EMBL/GenBank/DDBJ whole genome shotgun (WGS) entry which is preliminary data.</text>
</comment>
<evidence type="ECO:0000313" key="1">
    <source>
        <dbReference type="EMBL" id="KAI4347347.1"/>
    </source>
</evidence>
<gene>
    <name evidence="1" type="ORF">L6164_008163</name>
</gene>
<protein>
    <submittedName>
        <fullName evidence="1">Uncharacterized protein</fullName>
    </submittedName>
</protein>